<comment type="caution">
    <text evidence="1">The sequence shown here is derived from an EMBL/GenBank/DDBJ whole genome shotgun (WGS) entry which is preliminary data.</text>
</comment>
<organism evidence="1 2">
    <name type="scientific">Polaribacter aquimarinus</name>
    <dbReference type="NCBI Taxonomy" id="2100726"/>
    <lineage>
        <taxon>Bacteria</taxon>
        <taxon>Pseudomonadati</taxon>
        <taxon>Bacteroidota</taxon>
        <taxon>Flavobacteriia</taxon>
        <taxon>Flavobacteriales</taxon>
        <taxon>Flavobacteriaceae</taxon>
    </lineage>
</organism>
<evidence type="ECO:0008006" key="3">
    <source>
        <dbReference type="Google" id="ProtNLM"/>
    </source>
</evidence>
<dbReference type="Proteomes" id="UP000245670">
    <property type="component" value="Unassembled WGS sequence"/>
</dbReference>
<gene>
    <name evidence="1" type="ORF">DIS07_13415</name>
</gene>
<reference evidence="1 2" key="1">
    <citation type="submission" date="2018-05" db="EMBL/GenBank/DDBJ databases">
        <title>Polaribacter aquimarinus sp. nov., isolated from sediment in a sediment of sea.</title>
        <authorList>
            <person name="Lu D."/>
        </authorList>
    </citation>
    <scope>NUCLEOTIDE SEQUENCE [LARGE SCALE GENOMIC DNA]</scope>
    <source>
        <strain evidence="1 2">ZY113</strain>
    </source>
</reference>
<dbReference type="EMBL" id="QFFG01000006">
    <property type="protein sequence ID" value="PWG04398.1"/>
    <property type="molecule type" value="Genomic_DNA"/>
</dbReference>
<proteinExistence type="predicted"/>
<dbReference type="SUPFAM" id="SSF52980">
    <property type="entry name" value="Restriction endonuclease-like"/>
    <property type="match status" value="1"/>
</dbReference>
<keyword evidence="2" id="KW-1185">Reference proteome</keyword>
<evidence type="ECO:0000313" key="2">
    <source>
        <dbReference type="Proteomes" id="UP000245670"/>
    </source>
</evidence>
<dbReference type="InterPro" id="IPR011335">
    <property type="entry name" value="Restrct_endonuc-II-like"/>
</dbReference>
<dbReference type="AlphaFoldDB" id="A0A2U2J7T2"/>
<dbReference type="OrthoDB" id="1395176at2"/>
<sequence length="427" mass="50190">MNYREKYDEISKLDSRPRGFAFEKLINEMFDDCKILINKSYKTKDQSQQIDGAIEIGSRIFLLEAKWENSGTLAASKLYSFLGKINSKLEGTLGIFISHNRLKDNFVNAIRDGLRQNCILIHGEENINEIVDGNLRLDKYILHCYREASTKNIVEISASEYISLRGKIETDQDNNISKSNWSEIYKEIINESDESAFVNFMQQNEVLNNDIPKNLVNVLPHISLEFNTKQKLKFLIEKIEEENLNTYKNSIKNKLTGDYWRKFSQDEIISILVSKLDLNQSDYKEIILNVTSNFNGDWELENDASRILGALFDKLDDDNKKLIAKKFLTIYLDDFRKSKFQQKQFANKVFREIKNNNNLYELFSDHIIKELKNEKKVEEIWIKEGLITPEELKKRLINRILSKYSNFYIDSEREKIKEDLQNKYDSL</sequence>
<evidence type="ECO:0000313" key="1">
    <source>
        <dbReference type="EMBL" id="PWG04398.1"/>
    </source>
</evidence>
<name>A0A2U2J7T2_9FLAO</name>
<protein>
    <recommendedName>
        <fullName evidence="3">Restriction endonuclease type IV Mrr domain-containing protein</fullName>
    </recommendedName>
</protein>
<accession>A0A2U2J7T2</accession>
<dbReference type="RefSeq" id="WP_109405768.1">
    <property type="nucleotide sequence ID" value="NZ_QFFG01000006.1"/>
</dbReference>